<dbReference type="EMBL" id="JANJYI010000001">
    <property type="protein sequence ID" value="KAK2665303.1"/>
    <property type="molecule type" value="Genomic_DNA"/>
</dbReference>
<dbReference type="PROSITE" id="PS51257">
    <property type="entry name" value="PROKAR_LIPOPROTEIN"/>
    <property type="match status" value="1"/>
</dbReference>
<sequence>MMIMKGVLAVMLLMMVSSVSASGNGFSSCTCSYVDGKVVTGTIVTSPDGSGSICTCPVSQQPPQTPIQNPPSAPVARNLPQPQHPAFQLPPIPFMDPRAQSCLQEFLDSNACMTQTSSVLICSSTPCINLRSAPTTTRRQPKPQLCSSVSICSTSDLLIRFAQPKAKASLPQRSICSSSPRPIYLNESKVYDAIAADPKLLVFLKAYRNIVHVPRHWCHKRKFLQSSGCDNHGTWTCMCFAKRTVE</sequence>
<keyword evidence="4" id="KW-1185">Reference proteome</keyword>
<comment type="caution">
    <text evidence="3">The sequence shown here is derived from an EMBL/GenBank/DDBJ whole genome shotgun (WGS) entry which is preliminary data.</text>
</comment>
<dbReference type="AlphaFoldDB" id="A0AAD9XUG7"/>
<feature type="signal peptide" evidence="1">
    <location>
        <begin position="1"/>
        <end position="21"/>
    </location>
</feature>
<keyword evidence="1" id="KW-0732">Signal</keyword>
<evidence type="ECO:0000256" key="1">
    <source>
        <dbReference type="SAM" id="SignalP"/>
    </source>
</evidence>
<evidence type="ECO:0000313" key="4">
    <source>
        <dbReference type="Proteomes" id="UP001280121"/>
    </source>
</evidence>
<accession>A0AAD9XUG7</accession>
<gene>
    <name evidence="3" type="ORF">Ddye_003877</name>
</gene>
<dbReference type="InterPro" id="IPR052584">
    <property type="entry name" value="U2_snRNP_Complex_Component"/>
</dbReference>
<dbReference type="Pfam" id="PF04037">
    <property type="entry name" value="DUF382"/>
    <property type="match status" value="1"/>
</dbReference>
<dbReference type="PANTHER" id="PTHR12785:SF6">
    <property type="entry name" value="SPLICING FACTOR 3B SUBUNIT 2"/>
    <property type="match status" value="1"/>
</dbReference>
<feature type="domain" description="DUF382" evidence="2">
    <location>
        <begin position="190"/>
        <end position="226"/>
    </location>
</feature>
<proteinExistence type="predicted"/>
<evidence type="ECO:0000259" key="2">
    <source>
        <dbReference type="Pfam" id="PF04037"/>
    </source>
</evidence>
<reference evidence="3" key="1">
    <citation type="journal article" date="2023" name="Plant J.">
        <title>Genome sequences and population genomics provide insights into the demographic history, inbreeding, and mutation load of two 'living fossil' tree species of Dipteronia.</title>
        <authorList>
            <person name="Feng Y."/>
            <person name="Comes H.P."/>
            <person name="Chen J."/>
            <person name="Zhu S."/>
            <person name="Lu R."/>
            <person name="Zhang X."/>
            <person name="Li P."/>
            <person name="Qiu J."/>
            <person name="Olsen K.M."/>
            <person name="Qiu Y."/>
        </authorList>
    </citation>
    <scope>NUCLEOTIDE SEQUENCE</scope>
    <source>
        <strain evidence="3">KIB01</strain>
    </source>
</reference>
<dbReference type="Proteomes" id="UP001280121">
    <property type="component" value="Unassembled WGS sequence"/>
</dbReference>
<dbReference type="PANTHER" id="PTHR12785">
    <property type="entry name" value="SPLICING FACTOR 3B"/>
    <property type="match status" value="1"/>
</dbReference>
<protein>
    <recommendedName>
        <fullName evidence="2">DUF382 domain-containing protein</fullName>
    </recommendedName>
</protein>
<feature type="chain" id="PRO_5042005318" description="DUF382 domain-containing protein" evidence="1">
    <location>
        <begin position="22"/>
        <end position="246"/>
    </location>
</feature>
<name>A0AAD9XUG7_9ROSI</name>
<evidence type="ECO:0000313" key="3">
    <source>
        <dbReference type="EMBL" id="KAK2665303.1"/>
    </source>
</evidence>
<organism evidence="3 4">
    <name type="scientific">Dipteronia dyeriana</name>
    <dbReference type="NCBI Taxonomy" id="168575"/>
    <lineage>
        <taxon>Eukaryota</taxon>
        <taxon>Viridiplantae</taxon>
        <taxon>Streptophyta</taxon>
        <taxon>Embryophyta</taxon>
        <taxon>Tracheophyta</taxon>
        <taxon>Spermatophyta</taxon>
        <taxon>Magnoliopsida</taxon>
        <taxon>eudicotyledons</taxon>
        <taxon>Gunneridae</taxon>
        <taxon>Pentapetalae</taxon>
        <taxon>rosids</taxon>
        <taxon>malvids</taxon>
        <taxon>Sapindales</taxon>
        <taxon>Sapindaceae</taxon>
        <taxon>Hippocastanoideae</taxon>
        <taxon>Acereae</taxon>
        <taxon>Dipteronia</taxon>
    </lineage>
</organism>
<dbReference type="InterPro" id="IPR007180">
    <property type="entry name" value="DUF382"/>
</dbReference>
<dbReference type="GO" id="GO:0005634">
    <property type="term" value="C:nucleus"/>
    <property type="evidence" value="ECO:0007669"/>
    <property type="project" value="InterPro"/>
</dbReference>